<dbReference type="RefSeq" id="WP_140233374.1">
    <property type="nucleotide sequence ID" value="NZ_CP041036.1"/>
</dbReference>
<keyword evidence="1" id="KW-0812">Transmembrane</keyword>
<gene>
    <name evidence="2" type="ORF">FH971_03445</name>
</gene>
<dbReference type="AlphaFoldDB" id="A0A4Y5YBI6"/>
<dbReference type="SMART" id="SM00248">
    <property type="entry name" value="ANK"/>
    <property type="match status" value="3"/>
</dbReference>
<accession>A0A4Y5YBI6</accession>
<keyword evidence="1" id="KW-0472">Membrane</keyword>
<sequence length="651" mass="74449">MKFRVWIVLVVILFVALTGWFYFNQQLTDPIASSPSQPSKTLGNQIQNLPGPSLETDVKVIPTNNYAVCKTLLQNNDKQSGDWASDNYLGWDKYLNEYSLDEVTLVVEKLSSEYAAVNFKVTQLRKNSELVQFNQKYTQLLHQDLVNQGVDLNDEFFREATVTRKVPLPEFENISNLSLEQQKALFDNVTPTIDDAAALMLDKHVSDQMMIIILDHINGLNAIVGFEELDTVSILDYAIYGSRIDVVKYLLESGVEPTQDSYLASSMEWALSGLTYKPNHQTAAIEMIKMLQARQVNARFNQQDRTLVEGFFPKNYYQFEAEKIESLLQLYGLDLLSIEGKTLPRIAEDHPLLQALQAQQLAFSEQELNVTDLGNVLSQCRTTVNHINQQWQPKSSASLLDQAEKDYLLDPQQTINQLAKIDPSLVDCLITRVTPYQRPQRYIPNLNQQFRLLDDGNINGFIDAVLTLPLTDANKNLLFTQALEFDSYFYDELLNSELYVDPIQYYDFNSHMFSPKFLSGLDDSGYDLYEQDNRGKTLLYYAVINGNLINITYIVDQKLPFKGRSTEPLLSKGLDPLHVALSIEPWQFKPEDAVEKVDLLMRYQPKIDEFHLRRMGLIKLKYPDVYQQIISAYSQLKVIDDNALPLSICGI</sequence>
<evidence type="ECO:0000313" key="3">
    <source>
        <dbReference type="Proteomes" id="UP000319809"/>
    </source>
</evidence>
<dbReference type="KEGG" id="spol:FH971_03445"/>
<dbReference type="Proteomes" id="UP000319809">
    <property type="component" value="Chromosome"/>
</dbReference>
<dbReference type="InterPro" id="IPR036770">
    <property type="entry name" value="Ankyrin_rpt-contain_sf"/>
</dbReference>
<evidence type="ECO:0000256" key="1">
    <source>
        <dbReference type="SAM" id="Phobius"/>
    </source>
</evidence>
<name>A0A4Y5YBI6_9GAMM</name>
<reference evidence="2 3" key="1">
    <citation type="submission" date="2019-06" db="EMBL/GenBank/DDBJ databases">
        <title>The genome of Shewanella sp. SM1901.</title>
        <authorList>
            <person name="Cha Q."/>
        </authorList>
    </citation>
    <scope>NUCLEOTIDE SEQUENCE [LARGE SCALE GENOMIC DNA]</scope>
    <source>
        <strain evidence="2 3">SM1901</strain>
    </source>
</reference>
<feature type="transmembrane region" description="Helical" evidence="1">
    <location>
        <begin position="5"/>
        <end position="23"/>
    </location>
</feature>
<keyword evidence="1" id="KW-1133">Transmembrane helix</keyword>
<protein>
    <submittedName>
        <fullName evidence="2">Uncharacterized protein</fullName>
    </submittedName>
</protein>
<evidence type="ECO:0000313" key="2">
    <source>
        <dbReference type="EMBL" id="QDE30112.1"/>
    </source>
</evidence>
<dbReference type="SUPFAM" id="SSF48403">
    <property type="entry name" value="Ankyrin repeat"/>
    <property type="match status" value="1"/>
</dbReference>
<dbReference type="EMBL" id="CP041036">
    <property type="protein sequence ID" value="QDE30112.1"/>
    <property type="molecule type" value="Genomic_DNA"/>
</dbReference>
<dbReference type="InterPro" id="IPR002110">
    <property type="entry name" value="Ankyrin_rpt"/>
</dbReference>
<proteinExistence type="predicted"/>
<keyword evidence="3" id="KW-1185">Reference proteome</keyword>
<organism evidence="2 3">
    <name type="scientific">Shewanella polaris</name>
    <dbReference type="NCBI Taxonomy" id="2588449"/>
    <lineage>
        <taxon>Bacteria</taxon>
        <taxon>Pseudomonadati</taxon>
        <taxon>Pseudomonadota</taxon>
        <taxon>Gammaproteobacteria</taxon>
        <taxon>Alteromonadales</taxon>
        <taxon>Shewanellaceae</taxon>
        <taxon>Shewanella</taxon>
    </lineage>
</organism>